<feature type="signal peptide" evidence="2">
    <location>
        <begin position="1"/>
        <end position="15"/>
    </location>
</feature>
<evidence type="ECO:0000313" key="4">
    <source>
        <dbReference type="Proteomes" id="UP000001307"/>
    </source>
</evidence>
<dbReference type="InParanoid" id="E4Y036"/>
<feature type="chain" id="PRO_5012836130" evidence="2">
    <location>
        <begin position="16"/>
        <end position="184"/>
    </location>
</feature>
<evidence type="ECO:0000313" key="3">
    <source>
        <dbReference type="EMBL" id="CBY15248.1"/>
    </source>
</evidence>
<feature type="compositionally biased region" description="Low complexity" evidence="1">
    <location>
        <begin position="72"/>
        <end position="121"/>
    </location>
</feature>
<protein>
    <submittedName>
        <fullName evidence="3">Uncharacterized protein</fullName>
    </submittedName>
</protein>
<sequence length="184" mass="19617">MRFTLLLFFIAVIYGDESSEVAVEGEVADVVTESPPTTKASTTASTVSTEEQQETDEAITKEAAISNTTDPTQEATSNATQSTATTAQTPQATQKAQTTQSTQATQATQSTQAPQTTTQESAVIRQGVQNDDDADGSSSSLIFASFLFAIFATKYFSIIVLPSLNQCEILLTLLLTMSIKARKL</sequence>
<evidence type="ECO:0000256" key="2">
    <source>
        <dbReference type="SAM" id="SignalP"/>
    </source>
</evidence>
<name>E4Y036_OIKDI</name>
<dbReference type="AlphaFoldDB" id="E4Y036"/>
<keyword evidence="2" id="KW-0732">Signal</keyword>
<feature type="compositionally biased region" description="Low complexity" evidence="1">
    <location>
        <begin position="33"/>
        <end position="50"/>
    </location>
</feature>
<feature type="region of interest" description="Disordered" evidence="1">
    <location>
        <begin position="33"/>
        <end position="121"/>
    </location>
</feature>
<proteinExistence type="predicted"/>
<organism evidence="3">
    <name type="scientific">Oikopleura dioica</name>
    <name type="common">Tunicate</name>
    <dbReference type="NCBI Taxonomy" id="34765"/>
    <lineage>
        <taxon>Eukaryota</taxon>
        <taxon>Metazoa</taxon>
        <taxon>Chordata</taxon>
        <taxon>Tunicata</taxon>
        <taxon>Appendicularia</taxon>
        <taxon>Copelata</taxon>
        <taxon>Oikopleuridae</taxon>
        <taxon>Oikopleura</taxon>
    </lineage>
</organism>
<accession>E4Y036</accession>
<keyword evidence="4" id="KW-1185">Reference proteome</keyword>
<evidence type="ECO:0000256" key="1">
    <source>
        <dbReference type="SAM" id="MobiDB-lite"/>
    </source>
</evidence>
<dbReference type="EMBL" id="FN653454">
    <property type="protein sequence ID" value="CBY15248.1"/>
    <property type="molecule type" value="Genomic_DNA"/>
</dbReference>
<gene>
    <name evidence="3" type="ORF">GSOID_T00012144001</name>
</gene>
<dbReference type="Proteomes" id="UP000001307">
    <property type="component" value="Unassembled WGS sequence"/>
</dbReference>
<reference evidence="3" key="1">
    <citation type="journal article" date="2010" name="Science">
        <title>Plasticity of animal genome architecture unmasked by rapid evolution of a pelagic tunicate.</title>
        <authorList>
            <person name="Denoeud F."/>
            <person name="Henriet S."/>
            <person name="Mungpakdee S."/>
            <person name="Aury J.M."/>
            <person name="Da Silva C."/>
            <person name="Brinkmann H."/>
            <person name="Mikhaleva J."/>
            <person name="Olsen L.C."/>
            <person name="Jubin C."/>
            <person name="Canestro C."/>
            <person name="Bouquet J.M."/>
            <person name="Danks G."/>
            <person name="Poulain J."/>
            <person name="Campsteijn C."/>
            <person name="Adamski M."/>
            <person name="Cross I."/>
            <person name="Yadetie F."/>
            <person name="Muffato M."/>
            <person name="Louis A."/>
            <person name="Butcher S."/>
            <person name="Tsagkogeorga G."/>
            <person name="Konrad A."/>
            <person name="Singh S."/>
            <person name="Jensen M.F."/>
            <person name="Cong E.H."/>
            <person name="Eikeseth-Otteraa H."/>
            <person name="Noel B."/>
            <person name="Anthouard V."/>
            <person name="Porcel B.M."/>
            <person name="Kachouri-Lafond R."/>
            <person name="Nishino A."/>
            <person name="Ugolini M."/>
            <person name="Chourrout P."/>
            <person name="Nishida H."/>
            <person name="Aasland R."/>
            <person name="Huzurbazar S."/>
            <person name="Westhof E."/>
            <person name="Delsuc F."/>
            <person name="Lehrach H."/>
            <person name="Reinhardt R."/>
            <person name="Weissenbach J."/>
            <person name="Roy S.W."/>
            <person name="Artiguenave F."/>
            <person name="Postlethwait J.H."/>
            <person name="Manak J.R."/>
            <person name="Thompson E.M."/>
            <person name="Jaillon O."/>
            <person name="Du Pasquier L."/>
            <person name="Boudinot P."/>
            <person name="Liberles D.A."/>
            <person name="Volff J.N."/>
            <person name="Philippe H."/>
            <person name="Lenhard B."/>
            <person name="Roest Crollius H."/>
            <person name="Wincker P."/>
            <person name="Chourrout D."/>
        </authorList>
    </citation>
    <scope>NUCLEOTIDE SEQUENCE [LARGE SCALE GENOMIC DNA]</scope>
</reference>